<dbReference type="STRING" id="400682.A0A1X7V0H0"/>
<dbReference type="GO" id="GO:0017056">
    <property type="term" value="F:structural constituent of nuclear pore"/>
    <property type="evidence" value="ECO:0007669"/>
    <property type="project" value="InterPro"/>
</dbReference>
<feature type="domain" description="EGF-like" evidence="16">
    <location>
        <begin position="824"/>
        <end position="864"/>
    </location>
</feature>
<dbReference type="FunFam" id="2.10.25.10:FF:000005">
    <property type="entry name" value="Fibrillin 2"/>
    <property type="match status" value="4"/>
</dbReference>
<dbReference type="InterPro" id="IPR018864">
    <property type="entry name" value="Nucleoporin_Nup188_N"/>
</dbReference>
<evidence type="ECO:0000256" key="14">
    <source>
        <dbReference type="PROSITE-ProRule" id="PRU00076"/>
    </source>
</evidence>
<sequence length="2925" mass="327313">MYCIIKCNAGCAYGNGGCEHNCITTTNSSYSCSCFTGYRLNNVRFCSDIDECSEGTSGCNQICCNTLGSYTCSCYNGYELDTDNHTCIDIDECLANNGGCEHTCVNTVGSYYCRCNSGYELNYDRHQCDDVNECANGNNACNQICINTNGSYYCDCNTGYRLISNQRYCVDTNECSTSNGGCQQRCYNTYGSYYCSCWSGYYLNATTNRCEDRNECSSSWSNRCQHNCHNRDGWYFCSCRPGYRLQYSYYCFNIIECENNNGGCEQRCIDTTGSYNCECNVTGYALDGDHHGCSRNCSTDPLVCQQVCHSHNDLLNCSCYPGYRLTDDGITCEKIYLCSENATNCNQICTDTNNSFICSCNDGYELQNDNATCQDIDECINSICEHNCTNTDGSYTCSCYSGYSLDNNGKNCSDINECLNENGGCQQRCNNQNGSFECSCEDGYALENKKFCSDINECSEGISGCAQLCTNNPGYYNCSCEIGYQLDKDNHNCTDINECIDDNGGCEETCFNIVGSYECSCSMGYQLDINDLNCTDDNECNLNNGGCDGRCENTEGSYICLCPSGYYSLDSTDTNCTDIDECSSFNGGCDHYCNNTIGSYDCSCKTGYILSFNEYNCSDINECNDNNGGCNQTCTNTMGSYYCSCKIGYYNLTVTAENCSDINECEDNNGGCSQTCINTPGSFNCECYDGYDFINGSTTDCTDINECLTNNGGCQHVCTNTNGSYYCTCNPGYNGSIFCSDISECELGTDNCTQQCTNTDGSFYCSCYTGYIFNSSNNHTCIDDDECSHSIVLCDQICINTVGSFQCGCNTGYTLSDNEITCKDIGECDLGISGCYHTCINTEGSYYCECESGYYLDYDNHTCIDNDECAMGTDTCDQVCSNDPGSYNCSCHTGYLLKSNGITCQDINECQTIPGICEHTCINTDGSFYCACNNGFTLNTTTNTTCIDIDECHDQSNNFCNQKCTNTNGSYLCSCNTGYKLLASGHDCLDINECNDNNGGCSDTCINTQGSYHCQCLGGYQLIDSKNCEDIDECDTNNGDCDHNCTNTIGSFQCSCSTGYYLCDNVYCIDIDECLQDDLCGDICHNTKGSYECKCQTGYYLGDDNYTCLEVKVKDDSSLATTLLTTSIMASQTPGDEDKNVTTPDTVCINQHPTGDVTYIITTIFACKSGQSLWKILTGHSAIQNTDLILSEVKTNKSLLVSGIAYFKPPSSASESKLLSSKDVSGKSAKFIQEISKKLNLDQWQSFLIFKSFLLEGYCGSLQDIHNLLPNSADHSTLLVNIEDYYYRERLYILRCVKQILGYWQDGSHPFRVVYERCVDVLEITTVAFVSGVWKQFDKSVKEEIPTTVETPDGERKWVHQLLLEQCELLEILLLFYKDFEFPPEKIVGSIKQYQGIGFGYESRGRCHLDVSSQLLSCHINHLYTIILLEAFYIEWLLKNKSDPAKLHKHRLSGFKESKSIDSLLQEEPSQCSPLLLAWSVLCYMLTDDEDQVKYLEQMRQLDCQSTFAYLLKMLESPFLSGDRPVAVVGKSIINTLVSLVISLFSEDSLGDIQVLLDISSHVLTHPRLRLEFWENGLDDGLGVLLVSAVKRLPFEIDHVLKLLLSLSQDELSAQRVFMLLNELNFYTEECPDNVLNNTNLILKHPRVLFEKEYLSLGLPPLLMPPGTKGVVSCSTDVMEEEDKEPPRTICWELMYSVWDYFAVQLIHLLHTSGIGMSSESHPVVDYVTMIIKLTARVIKYNWSVSFNIGPLLSNVYSVLHKFSGLLHPPVFLIAECINCLAVMAENQAKEVWRQLAQTGFLPQLIGSPQDLQISPSHYCNILNVWERAHGCYAVTLAMMRLLHSSLSSSDTISEYMLATIVYIMQAVFLTSQNWRYNSQKDREEFCHLILKLCLKVLETTANKASDSIHTMLHDFTVDLLLTSSGHVLIINVLGMGVSTVNKLMASSHNWCQTSVPIESLKISFKITDLLLQCKKTESVTPLEEALATRTVGHSFFSASTPQHIVTRLASYIYHHDDNTVPISAIQLLTRLASVAPMSMFSCLGQEALALRDNFVTRLSARTESNNLRIAILNLISVSMGTQPGLLELFLSLSLRRKNDSTSQKKEMIRPDSCLYPVLNMIDPKHQVPPVVSSLLSAGMHLLRVLWEGRHVAALEAVRSSDKFWEHLMKVLYDNLPHQSVEQDTQQTHKIRICVEIFHIIALELYYVNVGDIDKDLITSIGKFVSDGLYKRVCKVFQAKPQVEDSELSYKSEVGAAATVSVEIIKVQYDLAEVWKRFLLVALHHHESLFELHSNDKKEVLLQELLASLMVQTERLPQSLSVVTELLTLYLSLLKKWTSVTIPCKVIGRFIEILFSFINCEYHPNLWETLPLVYSCLICIVRSLKQNETELEVRYTHGLIPLIVQTLTHYTQYLSMSTKHYPEVYSVYLLSELTATILEDDESDQEWLLLLQDHSVVMILVQACIGHCEALSHPDFVNACFSFFLTLAMSNKGSRVLSGNNIFQLLNVSLCVVVDKLNPQIQIGDVKSLKELMPPSQWLKVWLSALKLVSNLLCSQGHYVIEPVINFIGAHYDRLAWVLDIYIATRFMESLEETESVCQFFQVLVEYRSQWRTVLLQQHNITIERLLNLFNGAIAVLHRNRIKDVIKTMDSHGLLQPEESSNAIKTKEHFSPKVNDDSWIKFSPAYLRVRDKLVSISISCLSVLNCYTPPLNDLFMCSFTQPLDLLEWPPLFHLFFDLPVLDPTCPPSISTLTGTLNVGCELLKKSDPSTRSSFVTVPPFRSPSKSSPLKSPVTPAPPHRSHSTPAVQQKRAEILLMLELAVVLLMSQSVRYIIDSEVDIVQKQALKKLLVSELGNFCQVLILNFHRKGAPSPRSSSRLSLSSSRTTTSQDSSSGRASSSHSFSDGLEQGLFKLADMFYKSKLLS</sequence>
<keyword evidence="4 14" id="KW-0245">EGF-like domain</keyword>
<dbReference type="InterPro" id="IPR026823">
    <property type="entry name" value="cEGF"/>
</dbReference>
<keyword evidence="9" id="KW-1133">Transmembrane helix</keyword>
<keyword evidence="12" id="KW-0675">Receptor</keyword>
<dbReference type="SUPFAM" id="SSF57184">
    <property type="entry name" value="Growth factor receptor domain"/>
    <property type="match status" value="8"/>
</dbReference>
<evidence type="ECO:0000313" key="17">
    <source>
        <dbReference type="EnsemblMetazoa" id="Aqu2.1.33518_001"/>
    </source>
</evidence>
<feature type="domain" description="EGF-like" evidence="16">
    <location>
        <begin position="906"/>
        <end position="942"/>
    </location>
</feature>
<feature type="domain" description="EGF-like" evidence="16">
    <location>
        <begin position="990"/>
        <end position="1029"/>
    </location>
</feature>
<dbReference type="InterPro" id="IPR001881">
    <property type="entry name" value="EGF-like_Ca-bd_dom"/>
</dbReference>
<name>A0A1X7V0H0_AMPQE</name>
<keyword evidence="3" id="KW-0964">Secreted</keyword>
<reference evidence="17" key="1">
    <citation type="submission" date="2017-05" db="UniProtKB">
        <authorList>
            <consortium name="EnsemblMetazoa"/>
        </authorList>
    </citation>
    <scope>IDENTIFICATION</scope>
</reference>
<evidence type="ECO:0000256" key="3">
    <source>
        <dbReference type="ARBA" id="ARBA00022525"/>
    </source>
</evidence>
<dbReference type="Pfam" id="PF12662">
    <property type="entry name" value="cEGF"/>
    <property type="match status" value="6"/>
</dbReference>
<feature type="domain" description="EGF-like" evidence="16">
    <location>
        <begin position="661"/>
        <end position="697"/>
    </location>
</feature>
<dbReference type="Pfam" id="PF14670">
    <property type="entry name" value="FXa_inhibition"/>
    <property type="match status" value="1"/>
</dbReference>
<dbReference type="Pfam" id="PF21093">
    <property type="entry name" value="Nup188_N-subdom_III"/>
    <property type="match status" value="1"/>
</dbReference>
<dbReference type="GO" id="GO:0006897">
    <property type="term" value="P:endocytosis"/>
    <property type="evidence" value="ECO:0007669"/>
    <property type="project" value="UniProtKB-KW"/>
</dbReference>
<dbReference type="InterPro" id="IPR049883">
    <property type="entry name" value="NOTCH1_EGF-like"/>
</dbReference>
<evidence type="ECO:0000256" key="8">
    <source>
        <dbReference type="ARBA" id="ARBA00022737"/>
    </source>
</evidence>
<dbReference type="PROSITE" id="PS01187">
    <property type="entry name" value="EGF_CA"/>
    <property type="match status" value="7"/>
</dbReference>
<evidence type="ECO:0000256" key="2">
    <source>
        <dbReference type="ARBA" id="ARBA00004613"/>
    </source>
</evidence>
<evidence type="ECO:0000256" key="6">
    <source>
        <dbReference type="ARBA" id="ARBA00022692"/>
    </source>
</evidence>
<keyword evidence="8" id="KW-0677">Repeat</keyword>
<dbReference type="GO" id="GO:0016020">
    <property type="term" value="C:membrane"/>
    <property type="evidence" value="ECO:0007669"/>
    <property type="project" value="UniProtKB-SubCell"/>
</dbReference>
<feature type="domain" description="EGF-like" evidence="16">
    <location>
        <begin position="212"/>
        <end position="249"/>
    </location>
</feature>
<dbReference type="InterPro" id="IPR009030">
    <property type="entry name" value="Growth_fac_rcpt_cys_sf"/>
</dbReference>
<dbReference type="InterPro" id="IPR048883">
    <property type="entry name" value="Nup188_N-subdom_III"/>
</dbReference>
<organism evidence="17">
    <name type="scientific">Amphimedon queenslandica</name>
    <name type="common">Sponge</name>
    <dbReference type="NCBI Taxonomy" id="400682"/>
    <lineage>
        <taxon>Eukaryota</taxon>
        <taxon>Metazoa</taxon>
        <taxon>Porifera</taxon>
        <taxon>Demospongiae</taxon>
        <taxon>Heteroscleromorpha</taxon>
        <taxon>Haplosclerida</taxon>
        <taxon>Niphatidae</taxon>
        <taxon>Amphimedon</taxon>
    </lineage>
</organism>
<dbReference type="Gene3D" id="2.10.25.10">
    <property type="entry name" value="Laminin"/>
    <property type="match status" value="27"/>
</dbReference>
<evidence type="ECO:0000256" key="9">
    <source>
        <dbReference type="ARBA" id="ARBA00022989"/>
    </source>
</evidence>
<dbReference type="FunFam" id="2.10.25.10:FF:000240">
    <property type="entry name" value="Vitamin K-dependent protein S"/>
    <property type="match status" value="10"/>
</dbReference>
<keyword evidence="13" id="KW-0325">Glycoprotein</keyword>
<feature type="domain" description="EGF-like" evidence="16">
    <location>
        <begin position="1030"/>
        <end position="1064"/>
    </location>
</feature>
<feature type="domain" description="EGF-like" evidence="16">
    <location>
        <begin position="89"/>
        <end position="129"/>
    </location>
</feature>
<dbReference type="SMART" id="SM00181">
    <property type="entry name" value="EGF"/>
    <property type="match status" value="27"/>
</dbReference>
<dbReference type="PROSITE" id="PS00010">
    <property type="entry name" value="ASX_HYDROXYL"/>
    <property type="match status" value="18"/>
</dbReference>
<keyword evidence="10" id="KW-0472">Membrane</keyword>
<dbReference type="GO" id="GO:0005576">
    <property type="term" value="C:extracellular region"/>
    <property type="evidence" value="ECO:0007669"/>
    <property type="project" value="UniProtKB-SubCell"/>
</dbReference>
<dbReference type="InterPro" id="IPR000742">
    <property type="entry name" value="EGF"/>
</dbReference>
<feature type="domain" description="EGF-like" evidence="16">
    <location>
        <begin position="703"/>
        <end position="740"/>
    </location>
</feature>
<dbReference type="SMART" id="SM00179">
    <property type="entry name" value="EGF_CA"/>
    <property type="match status" value="25"/>
</dbReference>
<feature type="domain" description="EGF-like" evidence="16">
    <location>
        <begin position="375"/>
        <end position="413"/>
    </location>
</feature>
<evidence type="ECO:0000256" key="15">
    <source>
        <dbReference type="SAM" id="MobiDB-lite"/>
    </source>
</evidence>
<evidence type="ECO:0000256" key="5">
    <source>
        <dbReference type="ARBA" id="ARBA00022583"/>
    </source>
</evidence>
<keyword evidence="5" id="KW-0254">Endocytosis</keyword>
<evidence type="ECO:0000256" key="11">
    <source>
        <dbReference type="ARBA" id="ARBA00023157"/>
    </source>
</evidence>
<dbReference type="PROSITE" id="PS01186">
    <property type="entry name" value="EGF_2"/>
    <property type="match status" value="13"/>
</dbReference>
<dbReference type="Pfam" id="PF10487">
    <property type="entry name" value="Nup188_N"/>
    <property type="match status" value="1"/>
</dbReference>
<dbReference type="InterPro" id="IPR000152">
    <property type="entry name" value="EGF-type_Asp/Asn_hydroxyl_site"/>
</dbReference>
<dbReference type="OrthoDB" id="10045365at2759"/>
<evidence type="ECO:0000256" key="12">
    <source>
        <dbReference type="ARBA" id="ARBA00023170"/>
    </source>
</evidence>
<dbReference type="GO" id="GO:0005509">
    <property type="term" value="F:calcium ion binding"/>
    <property type="evidence" value="ECO:0007669"/>
    <property type="project" value="InterPro"/>
</dbReference>
<feature type="compositionally biased region" description="Low complexity" evidence="15">
    <location>
        <begin position="2871"/>
        <end position="2904"/>
    </location>
</feature>
<dbReference type="InterPro" id="IPR052080">
    <property type="entry name" value="vWF_C/EGF_Fibrillin"/>
</dbReference>
<feature type="compositionally biased region" description="Low complexity" evidence="15">
    <location>
        <begin position="2778"/>
        <end position="2792"/>
    </location>
</feature>
<evidence type="ECO:0000259" key="16">
    <source>
        <dbReference type="PROSITE" id="PS50026"/>
    </source>
</evidence>
<comment type="caution">
    <text evidence="14">Lacks conserved residue(s) required for the propagation of feature annotation.</text>
</comment>
<dbReference type="Pfam" id="PF07645">
    <property type="entry name" value="EGF_CA"/>
    <property type="match status" value="14"/>
</dbReference>
<dbReference type="eggNOG" id="KOG4833">
    <property type="taxonomic scope" value="Eukaryota"/>
</dbReference>
<dbReference type="FunFam" id="2.10.25.10:FF:000009">
    <property type="entry name" value="Low-density lipoprotein receptor isoform 1"/>
    <property type="match status" value="2"/>
</dbReference>
<evidence type="ECO:0000256" key="10">
    <source>
        <dbReference type="ARBA" id="ARBA00023136"/>
    </source>
</evidence>
<feature type="region of interest" description="Disordered" evidence="15">
    <location>
        <begin position="2768"/>
        <end position="2806"/>
    </location>
</feature>
<keyword evidence="11" id="KW-1015">Disulfide bond</keyword>
<evidence type="ECO:0000256" key="1">
    <source>
        <dbReference type="ARBA" id="ARBA00004479"/>
    </source>
</evidence>
<comment type="subcellular location">
    <subcellularLocation>
        <location evidence="1">Membrane</location>
        <topology evidence="1">Single-pass type I membrane protein</topology>
    </subcellularLocation>
    <subcellularLocation>
        <location evidence="2">Secreted</location>
    </subcellularLocation>
</comment>
<evidence type="ECO:0000256" key="7">
    <source>
        <dbReference type="ARBA" id="ARBA00022729"/>
    </source>
</evidence>
<dbReference type="PRINTS" id="PR00907">
    <property type="entry name" value="THRMBOMODULN"/>
</dbReference>
<dbReference type="CDD" id="cd00054">
    <property type="entry name" value="EGF_CA"/>
    <property type="match status" value="13"/>
</dbReference>
<keyword evidence="7" id="KW-0732">Signal</keyword>
<evidence type="ECO:0000256" key="13">
    <source>
        <dbReference type="ARBA" id="ARBA00023180"/>
    </source>
</evidence>
<accession>A0A1X7V0H0</accession>
<dbReference type="InterPro" id="IPR018097">
    <property type="entry name" value="EGF_Ca-bd_CS"/>
</dbReference>
<dbReference type="PANTHER" id="PTHR47333">
    <property type="entry name" value="VON WILLEBRAND FACTOR C AND EGF DOMAIN-CONTAINING PROTEIN"/>
    <property type="match status" value="1"/>
</dbReference>
<dbReference type="PANTHER" id="PTHR47333:SF4">
    <property type="entry name" value="EGF-LIKE DOMAIN-CONTAINING PROTEIN"/>
    <property type="match status" value="1"/>
</dbReference>
<dbReference type="EnsemblMetazoa" id="Aqu2.1.33518_001">
    <property type="protein sequence ID" value="Aqu2.1.33518_001"/>
    <property type="gene ID" value="Aqu2.1.33518"/>
</dbReference>
<feature type="region of interest" description="Disordered" evidence="15">
    <location>
        <begin position="2869"/>
        <end position="2904"/>
    </location>
</feature>
<dbReference type="InParanoid" id="A0A1X7V0H0"/>
<keyword evidence="6" id="KW-0812">Transmembrane</keyword>
<feature type="domain" description="EGF-like" evidence="16">
    <location>
        <begin position="130"/>
        <end position="170"/>
    </location>
</feature>
<dbReference type="SUPFAM" id="SSF57196">
    <property type="entry name" value="EGF/Laminin"/>
    <property type="match status" value="4"/>
</dbReference>
<dbReference type="PROSITE" id="PS50026">
    <property type="entry name" value="EGF_3"/>
    <property type="match status" value="11"/>
</dbReference>
<feature type="domain" description="EGF-like" evidence="16">
    <location>
        <begin position="171"/>
        <end position="211"/>
    </location>
</feature>
<dbReference type="PROSITE" id="PS51257">
    <property type="entry name" value="PROKAR_LIPOPROTEIN"/>
    <property type="match status" value="1"/>
</dbReference>
<evidence type="ECO:0000256" key="4">
    <source>
        <dbReference type="ARBA" id="ARBA00022536"/>
    </source>
</evidence>
<protein>
    <recommendedName>
        <fullName evidence="16">EGF-like domain-containing protein</fullName>
    </recommendedName>
</protein>
<proteinExistence type="predicted"/>